<dbReference type="InterPro" id="IPR001209">
    <property type="entry name" value="Ribosomal_uS14"/>
</dbReference>
<gene>
    <name evidence="6" type="ORF">AURANDRAFT_27870</name>
</gene>
<dbReference type="OrthoDB" id="10252683at2759"/>
<proteinExistence type="inferred from homology"/>
<comment type="cofactor">
    <cofactor evidence="1">
        <name>Zn(2+)</name>
        <dbReference type="ChEBI" id="CHEBI:29105"/>
    </cofactor>
</comment>
<dbReference type="Pfam" id="PF00253">
    <property type="entry name" value="Ribosomal_S14"/>
    <property type="match status" value="1"/>
</dbReference>
<comment type="similarity">
    <text evidence="2">Belongs to the universal ribosomal protein uS14 family.</text>
</comment>
<dbReference type="AlphaFoldDB" id="F0YBY9"/>
<organism evidence="7">
    <name type="scientific">Aureococcus anophagefferens</name>
    <name type="common">Harmful bloom alga</name>
    <dbReference type="NCBI Taxonomy" id="44056"/>
    <lineage>
        <taxon>Eukaryota</taxon>
        <taxon>Sar</taxon>
        <taxon>Stramenopiles</taxon>
        <taxon>Ochrophyta</taxon>
        <taxon>Pelagophyceae</taxon>
        <taxon>Pelagomonadales</taxon>
        <taxon>Pelagomonadaceae</taxon>
        <taxon>Aureococcus</taxon>
    </lineage>
</organism>
<evidence type="ECO:0000313" key="6">
    <source>
        <dbReference type="EMBL" id="EGB07210.1"/>
    </source>
</evidence>
<keyword evidence="4" id="KW-0689">Ribosomal protein</keyword>
<dbReference type="PROSITE" id="PS00527">
    <property type="entry name" value="RIBOSOMAL_S14"/>
    <property type="match status" value="1"/>
</dbReference>
<dbReference type="eggNOG" id="KOG3506">
    <property type="taxonomic scope" value="Eukaryota"/>
</dbReference>
<dbReference type="NCBIfam" id="NF004424">
    <property type="entry name" value="PRK05766.1"/>
    <property type="match status" value="1"/>
</dbReference>
<dbReference type="GO" id="GO:0003735">
    <property type="term" value="F:structural constituent of ribosome"/>
    <property type="evidence" value="ECO:0007669"/>
    <property type="project" value="InterPro"/>
</dbReference>
<dbReference type="GO" id="GO:0022627">
    <property type="term" value="C:cytosolic small ribosomal subunit"/>
    <property type="evidence" value="ECO:0007669"/>
    <property type="project" value="TreeGrafter"/>
</dbReference>
<evidence type="ECO:0000256" key="2">
    <source>
        <dbReference type="ARBA" id="ARBA00009083"/>
    </source>
</evidence>
<keyword evidence="7" id="KW-1185">Reference proteome</keyword>
<dbReference type="EMBL" id="GL833131">
    <property type="protein sequence ID" value="EGB07210.1"/>
    <property type="molecule type" value="Genomic_DNA"/>
</dbReference>
<evidence type="ECO:0000256" key="4">
    <source>
        <dbReference type="ARBA" id="ARBA00022980"/>
    </source>
</evidence>
<evidence type="ECO:0000256" key="5">
    <source>
        <dbReference type="ARBA" id="ARBA00023274"/>
    </source>
</evidence>
<dbReference type="FunFam" id="4.10.830.10:FF:000002">
    <property type="entry name" value="40S ribosomal protein S29"/>
    <property type="match status" value="1"/>
</dbReference>
<dbReference type="InParanoid" id="F0YBY9"/>
<dbReference type="KEGG" id="aaf:AURANDRAFT_27870"/>
<dbReference type="Gene3D" id="4.10.830.10">
    <property type="entry name" value="30s Ribosomal Protein S14, Chain N"/>
    <property type="match status" value="1"/>
</dbReference>
<dbReference type="PANTHER" id="PTHR12010">
    <property type="entry name" value="40S RIBOSOMAL PROTEIN S29"/>
    <property type="match status" value="1"/>
</dbReference>
<dbReference type="PANTHER" id="PTHR12010:SF2">
    <property type="entry name" value="40S RIBOSOMAL PROTEIN S29"/>
    <property type="match status" value="1"/>
</dbReference>
<evidence type="ECO:0000256" key="3">
    <source>
        <dbReference type="ARBA" id="ARBA00022833"/>
    </source>
</evidence>
<accession>F0YBY9</accession>
<keyword evidence="5" id="KW-0687">Ribonucleoprotein</keyword>
<dbReference type="FunCoup" id="F0YBY9">
    <property type="interactions" value="311"/>
</dbReference>
<evidence type="ECO:0008006" key="8">
    <source>
        <dbReference type="Google" id="ProtNLM"/>
    </source>
</evidence>
<evidence type="ECO:0000313" key="7">
    <source>
        <dbReference type="Proteomes" id="UP000002729"/>
    </source>
</evidence>
<evidence type="ECO:0000256" key="1">
    <source>
        <dbReference type="ARBA" id="ARBA00001947"/>
    </source>
</evidence>
<protein>
    <recommendedName>
        <fullName evidence="8">40S ribosomal protein S29</fullName>
    </recommendedName>
</protein>
<dbReference type="InterPro" id="IPR018271">
    <property type="entry name" value="Ribosomal_uS14_CS"/>
</dbReference>
<dbReference type="GO" id="GO:0002181">
    <property type="term" value="P:cytoplasmic translation"/>
    <property type="evidence" value="ECO:0007669"/>
    <property type="project" value="TreeGrafter"/>
</dbReference>
<dbReference type="GO" id="GO:0008270">
    <property type="term" value="F:zinc ion binding"/>
    <property type="evidence" value="ECO:0007669"/>
    <property type="project" value="InterPro"/>
</dbReference>
<dbReference type="InterPro" id="IPR039744">
    <property type="entry name" value="RIbosomal_uS14_euk_arc"/>
</dbReference>
<sequence length="57" mass="6510">MGGKTLQNSRPKKYGKGGRRCRVCGNQGGGMIRKYNMNICRQCFRQYAADIGFQKYN</sequence>
<dbReference type="Proteomes" id="UP000002729">
    <property type="component" value="Unassembled WGS sequence"/>
</dbReference>
<dbReference type="GeneID" id="20220434"/>
<keyword evidence="3" id="KW-0862">Zinc</keyword>
<dbReference type="OMA" id="HCFREIA"/>
<dbReference type="RefSeq" id="XP_009037846.1">
    <property type="nucleotide sequence ID" value="XM_009039598.1"/>
</dbReference>
<dbReference type="InterPro" id="IPR043140">
    <property type="entry name" value="Ribosomal_uS14_sf"/>
</dbReference>
<name>F0YBY9_AURAN</name>
<reference evidence="6 7" key="1">
    <citation type="journal article" date="2011" name="Proc. Natl. Acad. Sci. U.S.A.">
        <title>Niche of harmful alga Aureococcus anophagefferens revealed through ecogenomics.</title>
        <authorList>
            <person name="Gobler C.J."/>
            <person name="Berry D.L."/>
            <person name="Dyhrman S.T."/>
            <person name="Wilhelm S.W."/>
            <person name="Salamov A."/>
            <person name="Lobanov A.V."/>
            <person name="Zhang Y."/>
            <person name="Collier J.L."/>
            <person name="Wurch L.L."/>
            <person name="Kustka A.B."/>
            <person name="Dill B.D."/>
            <person name="Shah M."/>
            <person name="VerBerkmoes N.C."/>
            <person name="Kuo A."/>
            <person name="Terry A."/>
            <person name="Pangilinan J."/>
            <person name="Lindquist E.A."/>
            <person name="Lucas S."/>
            <person name="Paulsen I.T."/>
            <person name="Hattenrath-Lehmann T.K."/>
            <person name="Talmage S.C."/>
            <person name="Walker E.A."/>
            <person name="Koch F."/>
            <person name="Burson A.M."/>
            <person name="Marcoval M.A."/>
            <person name="Tang Y.Z."/>
            <person name="Lecleir G.R."/>
            <person name="Coyne K.J."/>
            <person name="Berg G.M."/>
            <person name="Bertrand E.M."/>
            <person name="Saito M.A."/>
            <person name="Gladyshev V.N."/>
            <person name="Grigoriev I.V."/>
        </authorList>
    </citation>
    <scope>NUCLEOTIDE SEQUENCE [LARGE SCALE GENOMIC DNA]</scope>
    <source>
        <strain evidence="7">CCMP 1984</strain>
    </source>
</reference>